<sequence length="83" mass="10163">MGFIKEFFGHLIRQRMEDPDERDRKIREHIINTKAKCEKVKEGWANPVKPYGYWTTDKYNYKYMLDRKISNMKGRDDPYDRLS</sequence>
<accession>A0A8T2SRE5</accession>
<dbReference type="PANTHER" id="PTHR37709">
    <property type="entry name" value="EXPRESSED PROTEIN"/>
    <property type="match status" value="1"/>
</dbReference>
<dbReference type="OMA" id="EMWSLPL"/>
<comment type="caution">
    <text evidence="1">The sequence shown here is derived from an EMBL/GenBank/DDBJ whole genome shotgun (WGS) entry which is preliminary data.</text>
</comment>
<dbReference type="InterPro" id="IPR035204">
    <property type="entry name" value="NDUFB11"/>
</dbReference>
<keyword evidence="2" id="KW-1185">Reference proteome</keyword>
<name>A0A8T2SRE5_CERRI</name>
<dbReference type="EMBL" id="CM035423">
    <property type="protein sequence ID" value="KAH7365219.1"/>
    <property type="molecule type" value="Genomic_DNA"/>
</dbReference>
<reference evidence="1" key="1">
    <citation type="submission" date="2021-08" db="EMBL/GenBank/DDBJ databases">
        <title>WGS assembly of Ceratopteris richardii.</title>
        <authorList>
            <person name="Marchant D.B."/>
            <person name="Chen G."/>
            <person name="Jenkins J."/>
            <person name="Shu S."/>
            <person name="Leebens-Mack J."/>
            <person name="Grimwood J."/>
            <person name="Schmutz J."/>
            <person name="Soltis P."/>
            <person name="Soltis D."/>
            <person name="Chen Z.-H."/>
        </authorList>
    </citation>
    <scope>NUCLEOTIDE SEQUENCE</scope>
    <source>
        <strain evidence="1">Whitten #5841</strain>
        <tissue evidence="1">Leaf</tissue>
    </source>
</reference>
<protein>
    <submittedName>
        <fullName evidence="1">Uncharacterized protein</fullName>
    </submittedName>
</protein>
<dbReference type="Pfam" id="PF17250">
    <property type="entry name" value="NDUFB11"/>
    <property type="match status" value="1"/>
</dbReference>
<proteinExistence type="predicted"/>
<organism evidence="1 2">
    <name type="scientific">Ceratopteris richardii</name>
    <name type="common">Triangle waterfern</name>
    <dbReference type="NCBI Taxonomy" id="49495"/>
    <lineage>
        <taxon>Eukaryota</taxon>
        <taxon>Viridiplantae</taxon>
        <taxon>Streptophyta</taxon>
        <taxon>Embryophyta</taxon>
        <taxon>Tracheophyta</taxon>
        <taxon>Polypodiopsida</taxon>
        <taxon>Polypodiidae</taxon>
        <taxon>Polypodiales</taxon>
        <taxon>Pteridineae</taxon>
        <taxon>Pteridaceae</taxon>
        <taxon>Parkerioideae</taxon>
        <taxon>Ceratopteris</taxon>
    </lineage>
</organism>
<dbReference type="Proteomes" id="UP000825935">
    <property type="component" value="Chromosome 18"/>
</dbReference>
<evidence type="ECO:0000313" key="2">
    <source>
        <dbReference type="Proteomes" id="UP000825935"/>
    </source>
</evidence>
<dbReference type="PANTHER" id="PTHR37709:SF1">
    <property type="entry name" value="EXPRESSED PROTEIN"/>
    <property type="match status" value="1"/>
</dbReference>
<dbReference type="AlphaFoldDB" id="A0A8T2SRE5"/>
<evidence type="ECO:0000313" key="1">
    <source>
        <dbReference type="EMBL" id="KAH7365219.1"/>
    </source>
</evidence>
<gene>
    <name evidence="1" type="ORF">KP509_18G014800</name>
</gene>
<dbReference type="OrthoDB" id="2016140at2759"/>